<protein>
    <submittedName>
        <fullName evidence="1">Uncharacterized protein</fullName>
    </submittedName>
</protein>
<sequence length="605" mass="66930">MPSSPCLRSYTAIDDIPSHINPFLYKQLEDWGFDGFAETVTGYQVEETPADAIKQWLNLGGSVFLYDFDPDTIINAIVELVDNGSVALKTLQKRVRKVLEAKYNIGLFHNPFLAEDTDHTAITESHIPLALEVAHNEQNIKKVALVGPFADTFNFGTYSGTWGAAPADRANTIRQGILKYADELNLELTTVWGANSWNYNAQYPIPGYLLSYNDTPGTLQATYYSDTEFKDQVYQKREMPNRDWGLYPPHGLPSNSFSTVWEGDLAVPVSVDTDGYIGVAVAGTTSVRLFIDGELVAESGVSESPTILGEVLPYTYTTSPKAKACPPGGAKFVFRPNSRHHLRIEYQTWVHEARKKAAGVYSRVQLWWNLVDQKDAVAQAKQVSSDADLVILAVGAAWNSDAENGDRATLSLPKDQENLVHEVFATGKPVVLVIEGGRPFAIPDFYAKSAAVLSTGYLGQAAGQAIADVLFGKYNPGGRLTMSIPYDVGAIPAFYNQRITKDPLHIPHHIDIPKPVSIYLLRRNNSSVVMANKQLVAFGRFYVESGKTVDATLELDVDRYLPTINRQYERELERGEYRFVLAEDGSLDAQVYGEAALRVVGSHKY</sequence>
<evidence type="ECO:0000313" key="2">
    <source>
        <dbReference type="Proteomes" id="UP000805649"/>
    </source>
</evidence>
<dbReference type="EMBL" id="VUJX02000006">
    <property type="protein sequence ID" value="KAL0935013.1"/>
    <property type="molecule type" value="Genomic_DNA"/>
</dbReference>
<proteinExistence type="predicted"/>
<organism evidence="1 2">
    <name type="scientific">Colletotrichum truncatum</name>
    <name type="common">Anthracnose fungus</name>
    <name type="synonym">Colletotrichum capsici</name>
    <dbReference type="NCBI Taxonomy" id="5467"/>
    <lineage>
        <taxon>Eukaryota</taxon>
        <taxon>Fungi</taxon>
        <taxon>Dikarya</taxon>
        <taxon>Ascomycota</taxon>
        <taxon>Pezizomycotina</taxon>
        <taxon>Sordariomycetes</taxon>
        <taxon>Hypocreomycetidae</taxon>
        <taxon>Glomerellales</taxon>
        <taxon>Glomerellaceae</taxon>
        <taxon>Colletotrichum</taxon>
        <taxon>Colletotrichum truncatum species complex</taxon>
    </lineage>
</organism>
<dbReference type="Proteomes" id="UP000805649">
    <property type="component" value="Unassembled WGS sequence"/>
</dbReference>
<comment type="caution">
    <text evidence="1">The sequence shown here is derived from an EMBL/GenBank/DDBJ whole genome shotgun (WGS) entry which is preliminary data.</text>
</comment>
<reference evidence="1 2" key="1">
    <citation type="journal article" date="2020" name="Phytopathology">
        <title>Genome Sequence Resources of Colletotrichum truncatum, C. plurivorum, C. musicola, and C. sojae: Four Species Pathogenic to Soybean (Glycine max).</title>
        <authorList>
            <person name="Rogerio F."/>
            <person name="Boufleur T.R."/>
            <person name="Ciampi-Guillardi M."/>
            <person name="Sukno S.A."/>
            <person name="Thon M.R."/>
            <person name="Massola Junior N.S."/>
            <person name="Baroncelli R."/>
        </authorList>
    </citation>
    <scope>NUCLEOTIDE SEQUENCE [LARGE SCALE GENOMIC DNA]</scope>
    <source>
        <strain evidence="1 2">CMES1059</strain>
    </source>
</reference>
<gene>
    <name evidence="1" type="ORF">CTRU02_209604</name>
</gene>
<name>A0ACC3YSU8_COLTU</name>
<evidence type="ECO:0000313" key="1">
    <source>
        <dbReference type="EMBL" id="KAL0935013.1"/>
    </source>
</evidence>
<keyword evidence="2" id="KW-1185">Reference proteome</keyword>
<accession>A0ACC3YSU8</accession>